<dbReference type="InterPro" id="IPR050706">
    <property type="entry name" value="Cyclic-di-GMP_PDE-like"/>
</dbReference>
<accession>A0ABN1I2L3</accession>
<proteinExistence type="predicted"/>
<keyword evidence="3" id="KW-1185">Reference proteome</keyword>
<evidence type="ECO:0000313" key="3">
    <source>
        <dbReference type="Proteomes" id="UP001499915"/>
    </source>
</evidence>
<comment type="caution">
    <text evidence="2">The sequence shown here is derived from an EMBL/GenBank/DDBJ whole genome shotgun (WGS) entry which is preliminary data.</text>
</comment>
<dbReference type="InterPro" id="IPR035919">
    <property type="entry name" value="EAL_sf"/>
</dbReference>
<dbReference type="Gene3D" id="3.20.20.450">
    <property type="entry name" value="EAL domain"/>
    <property type="match status" value="1"/>
</dbReference>
<dbReference type="Pfam" id="PF00563">
    <property type="entry name" value="EAL"/>
    <property type="match status" value="1"/>
</dbReference>
<gene>
    <name evidence="2" type="ORF">GCM10009104_05260</name>
</gene>
<name>A0ABN1I2L3_9GAMM</name>
<dbReference type="Proteomes" id="UP001499915">
    <property type="component" value="Unassembled WGS sequence"/>
</dbReference>
<dbReference type="SMART" id="SM00052">
    <property type="entry name" value="EAL"/>
    <property type="match status" value="1"/>
</dbReference>
<dbReference type="SUPFAM" id="SSF141868">
    <property type="entry name" value="EAL domain-like"/>
    <property type="match status" value="1"/>
</dbReference>
<protein>
    <submittedName>
        <fullName evidence="2">EAL domain-containing protein</fullName>
    </submittedName>
</protein>
<dbReference type="PANTHER" id="PTHR33121">
    <property type="entry name" value="CYCLIC DI-GMP PHOSPHODIESTERASE PDEF"/>
    <property type="match status" value="1"/>
</dbReference>
<feature type="domain" description="EAL" evidence="1">
    <location>
        <begin position="8"/>
        <end position="260"/>
    </location>
</feature>
<reference evidence="2 3" key="1">
    <citation type="journal article" date="2019" name="Int. J. Syst. Evol. Microbiol.">
        <title>The Global Catalogue of Microorganisms (GCM) 10K type strain sequencing project: providing services to taxonomists for standard genome sequencing and annotation.</title>
        <authorList>
            <consortium name="The Broad Institute Genomics Platform"/>
            <consortium name="The Broad Institute Genome Sequencing Center for Infectious Disease"/>
            <person name="Wu L."/>
            <person name="Ma J."/>
        </authorList>
    </citation>
    <scope>NUCLEOTIDE SEQUENCE [LARGE SCALE GENOMIC DNA]</scope>
    <source>
        <strain evidence="2 3">JCM 15134</strain>
    </source>
</reference>
<dbReference type="PANTHER" id="PTHR33121:SF15">
    <property type="entry name" value="BLUE LIGHT- AND TEMPERATURE-REGULATED ANTIREPRESSOR BLUF"/>
    <property type="match status" value="1"/>
</dbReference>
<dbReference type="RefSeq" id="WP_343801879.1">
    <property type="nucleotide sequence ID" value="NZ_BAAAET010000001.1"/>
</dbReference>
<dbReference type="PROSITE" id="PS50883">
    <property type="entry name" value="EAL"/>
    <property type="match status" value="1"/>
</dbReference>
<dbReference type="InterPro" id="IPR001633">
    <property type="entry name" value="EAL_dom"/>
</dbReference>
<evidence type="ECO:0000313" key="2">
    <source>
        <dbReference type="EMBL" id="GAA0683146.1"/>
    </source>
</evidence>
<organism evidence="2 3">
    <name type="scientific">Marinobacterium maritimum</name>
    <dbReference type="NCBI Taxonomy" id="500162"/>
    <lineage>
        <taxon>Bacteria</taxon>
        <taxon>Pseudomonadati</taxon>
        <taxon>Pseudomonadota</taxon>
        <taxon>Gammaproteobacteria</taxon>
        <taxon>Oceanospirillales</taxon>
        <taxon>Oceanospirillaceae</taxon>
        <taxon>Marinobacterium</taxon>
    </lineage>
</organism>
<evidence type="ECO:0000259" key="1">
    <source>
        <dbReference type="PROSITE" id="PS50883"/>
    </source>
</evidence>
<dbReference type="CDD" id="cd01948">
    <property type="entry name" value="EAL"/>
    <property type="match status" value="1"/>
</dbReference>
<dbReference type="EMBL" id="BAAAET010000001">
    <property type="protein sequence ID" value="GAA0683146.1"/>
    <property type="molecule type" value="Genomic_DNA"/>
</dbReference>
<sequence length="261" mass="29003">MPEKIIMELIATQPVVEGCQGCKTPLDFDFTFAFQPIVDVASGEVYAYEALVRGLDGAGAGQVLAQVNDENRYAFDQACRVKAIELAARLGLQQKLSINFLPNAVYSPEHCIRSTLRAAEAFGLPVEQIMFEITESERVHDTSHLTSIFQYYHSQGFTTALDDFGAGHAGLNLLAGFIPDVLKLDMELVRDIDRSEVKQVIVDGLLNICQRLNIALLAEGIETEQEFHYLRSKGVRLMQGYLLAHPGFETLPEVSIPLSWR</sequence>